<dbReference type="AlphaFoldDB" id="A0A437RAC3"/>
<dbReference type="CDD" id="cd00093">
    <property type="entry name" value="HTH_XRE"/>
    <property type="match status" value="1"/>
</dbReference>
<dbReference type="PANTHER" id="PTHR20930">
    <property type="entry name" value="OVARIAN CARCINOMA ANTIGEN CA125-RELATED"/>
    <property type="match status" value="1"/>
</dbReference>
<dbReference type="RefSeq" id="WP_128230314.1">
    <property type="nucleotide sequence ID" value="NZ_SACR01000006.1"/>
</dbReference>
<dbReference type="Pfam" id="PF16158">
    <property type="entry name" value="N_BRCA1_IG"/>
    <property type="match status" value="1"/>
</dbReference>
<proteinExistence type="predicted"/>
<sequence>MNALGRYLRDRCKELGLTSSELARRSGKSRQTILSAGTHGGGLPAIETLVQLALVLKVHPLRLMQLVFEDLELPARQQQAYRQRGDKSAFVADVTIPDGHPVMVGSTFTKTWAVQNVGSVPWEDRYLNCMDDELLVMTKSGERLVVAQRLRPTVQQVAVPYTAPGAIVELSVDFRAPDAPGTCVSYWKSHHADGRLCFPKAVGLSCCVSVISSRAAGDELG</sequence>
<dbReference type="Gene3D" id="2.60.40.10">
    <property type="entry name" value="Immunoglobulins"/>
    <property type="match status" value="1"/>
</dbReference>
<accession>A0A437RAC3</accession>
<dbReference type="OrthoDB" id="166850at2"/>
<name>A0A437RAC3_9BURK</name>
<organism evidence="2 3">
    <name type="scientific">Rubrivivax rivuli</name>
    <dbReference type="NCBI Taxonomy" id="1862385"/>
    <lineage>
        <taxon>Bacteria</taxon>
        <taxon>Pseudomonadati</taxon>
        <taxon>Pseudomonadota</taxon>
        <taxon>Betaproteobacteria</taxon>
        <taxon>Burkholderiales</taxon>
        <taxon>Sphaerotilaceae</taxon>
        <taxon>Rubrivivax</taxon>
    </lineage>
</organism>
<gene>
    <name evidence="2" type="ORF">EOE66_18955</name>
</gene>
<protein>
    <submittedName>
        <fullName evidence="2">Helix-turn-helix domain-containing protein</fullName>
    </submittedName>
</protein>
<dbReference type="Pfam" id="PF01381">
    <property type="entry name" value="HTH_3"/>
    <property type="match status" value="1"/>
</dbReference>
<dbReference type="InterPro" id="IPR001387">
    <property type="entry name" value="Cro/C1-type_HTH"/>
</dbReference>
<dbReference type="PANTHER" id="PTHR20930:SF0">
    <property type="entry name" value="PROTEIN ILRUN"/>
    <property type="match status" value="1"/>
</dbReference>
<dbReference type="GO" id="GO:0003677">
    <property type="term" value="F:DNA binding"/>
    <property type="evidence" value="ECO:0007669"/>
    <property type="project" value="InterPro"/>
</dbReference>
<reference evidence="2 3" key="1">
    <citation type="submission" date="2019-01" db="EMBL/GenBank/DDBJ databases">
        <authorList>
            <person name="Chen W.-M."/>
        </authorList>
    </citation>
    <scope>NUCLEOTIDE SEQUENCE [LARGE SCALE GENOMIC DNA]</scope>
    <source>
        <strain evidence="2 3">KYPY4</strain>
    </source>
</reference>
<dbReference type="Gene3D" id="1.10.260.40">
    <property type="entry name" value="lambda repressor-like DNA-binding domains"/>
    <property type="match status" value="1"/>
</dbReference>
<evidence type="ECO:0000259" key="1">
    <source>
        <dbReference type="PROSITE" id="PS50943"/>
    </source>
</evidence>
<dbReference type="InterPro" id="IPR010982">
    <property type="entry name" value="Lambda_DNA-bd_dom_sf"/>
</dbReference>
<dbReference type="SMART" id="SM00530">
    <property type="entry name" value="HTH_XRE"/>
    <property type="match status" value="1"/>
</dbReference>
<dbReference type="PROSITE" id="PS50943">
    <property type="entry name" value="HTH_CROC1"/>
    <property type="match status" value="1"/>
</dbReference>
<feature type="domain" description="HTH cro/C1-type" evidence="1">
    <location>
        <begin position="8"/>
        <end position="63"/>
    </location>
</feature>
<dbReference type="InterPro" id="IPR032350">
    <property type="entry name" value="Nbr1_FW"/>
</dbReference>
<evidence type="ECO:0000313" key="3">
    <source>
        <dbReference type="Proteomes" id="UP000285575"/>
    </source>
</evidence>
<keyword evidence="3" id="KW-1185">Reference proteome</keyword>
<evidence type="ECO:0000313" key="2">
    <source>
        <dbReference type="EMBL" id="RVU43756.1"/>
    </source>
</evidence>
<dbReference type="InterPro" id="IPR013783">
    <property type="entry name" value="Ig-like_fold"/>
</dbReference>
<dbReference type="SUPFAM" id="SSF47413">
    <property type="entry name" value="lambda repressor-like DNA-binding domains"/>
    <property type="match status" value="1"/>
</dbReference>
<dbReference type="CDD" id="cd14947">
    <property type="entry name" value="NBR1_like"/>
    <property type="match status" value="1"/>
</dbReference>
<dbReference type="EMBL" id="SACR01000006">
    <property type="protein sequence ID" value="RVU43756.1"/>
    <property type="molecule type" value="Genomic_DNA"/>
</dbReference>
<comment type="caution">
    <text evidence="2">The sequence shown here is derived from an EMBL/GenBank/DDBJ whole genome shotgun (WGS) entry which is preliminary data.</text>
</comment>
<dbReference type="Proteomes" id="UP000285575">
    <property type="component" value="Unassembled WGS sequence"/>
</dbReference>